<keyword evidence="2" id="KW-1185">Reference proteome</keyword>
<evidence type="ECO:0000313" key="1">
    <source>
        <dbReference type="EMBL" id="CDH43231.1"/>
    </source>
</evidence>
<reference evidence="1 2" key="1">
    <citation type="journal article" date="2014" name="ISME J.">
        <title>Candidatus Competibacter-lineage genomes retrieved from metagenomes reveal functional metabolic diversity.</title>
        <authorList>
            <person name="McIlroy S.J."/>
            <person name="Albertsen M."/>
            <person name="Andresen E.K."/>
            <person name="Saunders A.M."/>
            <person name="Kristiansen R."/>
            <person name="Stokholm-Bjerregaard M."/>
            <person name="Nielsen K.L."/>
            <person name="Nielsen P.H."/>
        </authorList>
    </citation>
    <scope>NUCLEOTIDE SEQUENCE [LARGE SCALE GENOMIC DNA]</scope>
    <source>
        <strain evidence="1 2">Run_B_J11</strain>
    </source>
</reference>
<dbReference type="RefSeq" id="WP_034430253.1">
    <property type="nucleotide sequence ID" value="NZ_CBTK010000014.1"/>
</dbReference>
<name>A0A7U7G840_9GAMM</name>
<protein>
    <submittedName>
        <fullName evidence="1">Uncharacterized protein</fullName>
    </submittedName>
</protein>
<accession>A0A7U7G840</accession>
<evidence type="ECO:0000313" key="2">
    <source>
        <dbReference type="Proteomes" id="UP000019184"/>
    </source>
</evidence>
<comment type="caution">
    <text evidence="1">The sequence shown here is derived from an EMBL/GenBank/DDBJ whole genome shotgun (WGS) entry which is preliminary data.</text>
</comment>
<proteinExistence type="predicted"/>
<dbReference type="AlphaFoldDB" id="A0A7U7G840"/>
<dbReference type="Proteomes" id="UP000019184">
    <property type="component" value="Unassembled WGS sequence"/>
</dbReference>
<gene>
    <name evidence="1" type="ORF">BN874_1100012</name>
</gene>
<dbReference type="OrthoDB" id="5678898at2"/>
<dbReference type="EMBL" id="CBTK010000014">
    <property type="protein sequence ID" value="CDH43231.1"/>
    <property type="molecule type" value="Genomic_DNA"/>
</dbReference>
<organism evidence="1 2">
    <name type="scientific">Candidatus Contendobacter odensis Run_B_J11</name>
    <dbReference type="NCBI Taxonomy" id="1400861"/>
    <lineage>
        <taxon>Bacteria</taxon>
        <taxon>Pseudomonadati</taxon>
        <taxon>Pseudomonadota</taxon>
        <taxon>Gammaproteobacteria</taxon>
        <taxon>Candidatus Competibacteraceae</taxon>
        <taxon>Candidatus Contendibacter</taxon>
    </lineage>
</organism>
<sequence>MSMQYIVNPAGERVSVILPIAEYEALLRYAPEDETTFLLREPNGSILLRRIEDIKHGRNIVERELLPDED</sequence>